<dbReference type="Proteomes" id="UP001244297">
    <property type="component" value="Unassembled WGS sequence"/>
</dbReference>
<proteinExistence type="predicted"/>
<evidence type="ECO:0000313" key="3">
    <source>
        <dbReference type="Proteomes" id="UP001244297"/>
    </source>
</evidence>
<dbReference type="SUPFAM" id="SSF56281">
    <property type="entry name" value="Metallo-hydrolase/oxidoreductase"/>
    <property type="match status" value="1"/>
</dbReference>
<name>A0ABT8ASE1_9HYPH</name>
<dbReference type="InterPro" id="IPR006311">
    <property type="entry name" value="TAT_signal"/>
</dbReference>
<dbReference type="PROSITE" id="PS51318">
    <property type="entry name" value="TAT"/>
    <property type="match status" value="1"/>
</dbReference>
<reference evidence="3" key="1">
    <citation type="journal article" date="2019" name="Int. J. Syst. Evol. Microbiol.">
        <title>The Global Catalogue of Microorganisms (GCM) 10K type strain sequencing project: providing services to taxonomists for standard genome sequencing and annotation.</title>
        <authorList>
            <consortium name="The Broad Institute Genomics Platform"/>
            <consortium name="The Broad Institute Genome Sequencing Center for Infectious Disease"/>
            <person name="Wu L."/>
            <person name="Ma J."/>
        </authorList>
    </citation>
    <scope>NUCLEOTIDE SEQUENCE [LARGE SCALE GENOMIC DNA]</scope>
    <source>
        <strain evidence="3">CECT 7806</strain>
    </source>
</reference>
<feature type="domain" description="Metallo-beta-lactamase" evidence="1">
    <location>
        <begin position="133"/>
        <end position="179"/>
    </location>
</feature>
<dbReference type="RefSeq" id="WP_238285087.1">
    <property type="nucleotide sequence ID" value="NZ_BPQS01000002.1"/>
</dbReference>
<dbReference type="EMBL" id="JAUFPT010000058">
    <property type="protein sequence ID" value="MDN3572360.1"/>
    <property type="molecule type" value="Genomic_DNA"/>
</dbReference>
<accession>A0ABT8ASE1</accession>
<organism evidence="2 3">
    <name type="scientific">Methylobacterium longum</name>
    <dbReference type="NCBI Taxonomy" id="767694"/>
    <lineage>
        <taxon>Bacteria</taxon>
        <taxon>Pseudomonadati</taxon>
        <taxon>Pseudomonadota</taxon>
        <taxon>Alphaproteobacteria</taxon>
        <taxon>Hyphomicrobiales</taxon>
        <taxon>Methylobacteriaceae</taxon>
        <taxon>Methylobacterium</taxon>
    </lineage>
</organism>
<evidence type="ECO:0000259" key="1">
    <source>
        <dbReference type="Pfam" id="PF00753"/>
    </source>
</evidence>
<sequence length="402" mass="43075">MAVTLNPGTPIQDYSRRSLRTRITCDDPARRDVLCGGGATALGLLLASLLGDARPALAEAVTGPMPELDSVAVHIVTDSYQFAVAPSRKVEGLTVEHFGWGITPDHPPGPTLDSEFGLSMHVTSRRGEDIRRTLVDFGFTSEALNNNLKLLGVQPSEIDALVLSHGHYDHFGGLAGFLGKNQGQLKPGLPFHVGGEDCFCAREWTAPPVKGDFGVIDRQALKAANLTVTSTERPALVAGHGFTSGQIDQSSFEKLLSPSAMRLGIMHGSGCYPDRLSQADQGEGLIPDQFRHEIATSFNLKGRGLVVLTSCSHRGVVNAVRQAQTASGIQKVHAVIGGFHLAPYQPDYVRQTIAALKEIGPDFVVPLHCTGEAFYEMAKAEMPNKLVRAYTGTRLVFNASAT</sequence>
<dbReference type="InterPro" id="IPR052926">
    <property type="entry name" value="Metallo-beta-lactamase_dom"/>
</dbReference>
<gene>
    <name evidence="2" type="ORF">QWZ18_17230</name>
</gene>
<comment type="caution">
    <text evidence="2">The sequence shown here is derived from an EMBL/GenBank/DDBJ whole genome shotgun (WGS) entry which is preliminary data.</text>
</comment>
<dbReference type="Pfam" id="PF00753">
    <property type="entry name" value="Lactamase_B"/>
    <property type="match status" value="1"/>
</dbReference>
<dbReference type="InterPro" id="IPR036866">
    <property type="entry name" value="RibonucZ/Hydroxyglut_hydro"/>
</dbReference>
<dbReference type="CDD" id="cd07713">
    <property type="entry name" value="DHPS-like_MBL-fold"/>
    <property type="match status" value="1"/>
</dbReference>
<dbReference type="PANTHER" id="PTHR13754:SF13">
    <property type="entry name" value="METALLO-BETA-LACTAMASE SUPERFAMILY PROTEIN (AFU_ORTHOLOGUE AFUA_3G07630)"/>
    <property type="match status" value="1"/>
</dbReference>
<dbReference type="PANTHER" id="PTHR13754">
    <property type="entry name" value="METALLO-BETA-LACTAMASE SUPERFAMILY PROTEIN"/>
    <property type="match status" value="1"/>
</dbReference>
<evidence type="ECO:0000313" key="2">
    <source>
        <dbReference type="EMBL" id="MDN3572360.1"/>
    </source>
</evidence>
<protein>
    <submittedName>
        <fullName evidence="2">MBL fold metallo-hydrolase</fullName>
    </submittedName>
</protein>
<dbReference type="InterPro" id="IPR041712">
    <property type="entry name" value="DHPS-like_MBL-fold"/>
</dbReference>
<dbReference type="Gene3D" id="3.60.15.10">
    <property type="entry name" value="Ribonuclease Z/Hydroxyacylglutathione hydrolase-like"/>
    <property type="match status" value="1"/>
</dbReference>
<dbReference type="InterPro" id="IPR001279">
    <property type="entry name" value="Metallo-B-lactamas"/>
</dbReference>
<keyword evidence="3" id="KW-1185">Reference proteome</keyword>